<dbReference type="AlphaFoldDB" id="B9IFC0"/>
<organism evidence="1 2">
    <name type="scientific">Populus trichocarpa</name>
    <name type="common">Western balsam poplar</name>
    <name type="synonym">Populus balsamifera subsp. trichocarpa</name>
    <dbReference type="NCBI Taxonomy" id="3694"/>
    <lineage>
        <taxon>Eukaryota</taxon>
        <taxon>Viridiplantae</taxon>
        <taxon>Streptophyta</taxon>
        <taxon>Embryophyta</taxon>
        <taxon>Tracheophyta</taxon>
        <taxon>Spermatophyta</taxon>
        <taxon>Magnoliopsida</taxon>
        <taxon>eudicotyledons</taxon>
        <taxon>Gunneridae</taxon>
        <taxon>Pentapetalae</taxon>
        <taxon>rosids</taxon>
        <taxon>fabids</taxon>
        <taxon>Malpighiales</taxon>
        <taxon>Salicaceae</taxon>
        <taxon>Saliceae</taxon>
        <taxon>Populus</taxon>
    </lineage>
</organism>
<dbReference type="Proteomes" id="UP000006729">
    <property type="component" value="Chromosome 15"/>
</dbReference>
<proteinExistence type="predicted"/>
<accession>B9IFC0</accession>
<evidence type="ECO:0000313" key="1">
    <source>
        <dbReference type="EMBL" id="PNT01338.1"/>
    </source>
</evidence>
<keyword evidence="2" id="KW-1185">Reference proteome</keyword>
<sequence>MQQINMFESVAEIKRRIKLLAQQLEADSRRGNFRGHGAGDAQGQPGFLIGNGIIKGHSSAEFTVVMGVRFDTTDLHRFEVEIQYRFTIICGQSEKTNVKSTTYKTQVQSPTGQGRSTLRYWAFSDSYPFQQ</sequence>
<protein>
    <submittedName>
        <fullName evidence="1">Uncharacterized protein</fullName>
    </submittedName>
</protein>
<evidence type="ECO:0000313" key="2">
    <source>
        <dbReference type="Proteomes" id="UP000006729"/>
    </source>
</evidence>
<dbReference type="InParanoid" id="B9IFC0"/>
<reference evidence="1 2" key="1">
    <citation type="journal article" date="2006" name="Science">
        <title>The genome of black cottonwood, Populus trichocarpa (Torr. &amp; Gray).</title>
        <authorList>
            <person name="Tuskan G.A."/>
            <person name="Difazio S."/>
            <person name="Jansson S."/>
            <person name="Bohlmann J."/>
            <person name="Grigoriev I."/>
            <person name="Hellsten U."/>
            <person name="Putnam N."/>
            <person name="Ralph S."/>
            <person name="Rombauts S."/>
            <person name="Salamov A."/>
            <person name="Schein J."/>
            <person name="Sterck L."/>
            <person name="Aerts A."/>
            <person name="Bhalerao R.R."/>
            <person name="Bhalerao R.P."/>
            <person name="Blaudez D."/>
            <person name="Boerjan W."/>
            <person name="Brun A."/>
            <person name="Brunner A."/>
            <person name="Busov V."/>
            <person name="Campbell M."/>
            <person name="Carlson J."/>
            <person name="Chalot M."/>
            <person name="Chapman J."/>
            <person name="Chen G.L."/>
            <person name="Cooper D."/>
            <person name="Coutinho P.M."/>
            <person name="Couturier J."/>
            <person name="Covert S."/>
            <person name="Cronk Q."/>
            <person name="Cunningham R."/>
            <person name="Davis J."/>
            <person name="Degroeve S."/>
            <person name="Dejardin A."/>
            <person name="Depamphilis C."/>
            <person name="Detter J."/>
            <person name="Dirks B."/>
            <person name="Dubchak I."/>
            <person name="Duplessis S."/>
            <person name="Ehlting J."/>
            <person name="Ellis B."/>
            <person name="Gendler K."/>
            <person name="Goodstein D."/>
            <person name="Gribskov M."/>
            <person name="Grimwood J."/>
            <person name="Groover A."/>
            <person name="Gunter L."/>
            <person name="Hamberger B."/>
            <person name="Heinze B."/>
            <person name="Helariutta Y."/>
            <person name="Henrissat B."/>
            <person name="Holligan D."/>
            <person name="Holt R."/>
            <person name="Huang W."/>
            <person name="Islam-Faridi N."/>
            <person name="Jones S."/>
            <person name="Jones-Rhoades M."/>
            <person name="Jorgensen R."/>
            <person name="Joshi C."/>
            <person name="Kangasjarvi J."/>
            <person name="Karlsson J."/>
            <person name="Kelleher C."/>
            <person name="Kirkpatrick R."/>
            <person name="Kirst M."/>
            <person name="Kohler A."/>
            <person name="Kalluri U."/>
            <person name="Larimer F."/>
            <person name="Leebens-Mack J."/>
            <person name="Leple J.C."/>
            <person name="Locascio P."/>
            <person name="Lou Y."/>
            <person name="Lucas S."/>
            <person name="Martin F."/>
            <person name="Montanini B."/>
            <person name="Napoli C."/>
            <person name="Nelson D.R."/>
            <person name="Nelson C."/>
            <person name="Nieminen K."/>
            <person name="Nilsson O."/>
            <person name="Pereda V."/>
            <person name="Peter G."/>
            <person name="Philippe R."/>
            <person name="Pilate G."/>
            <person name="Poliakov A."/>
            <person name="Razumovskaya J."/>
            <person name="Richardson P."/>
            <person name="Rinaldi C."/>
            <person name="Ritland K."/>
            <person name="Rouze P."/>
            <person name="Ryaboy D."/>
            <person name="Schmutz J."/>
            <person name="Schrader J."/>
            <person name="Segerman B."/>
            <person name="Shin H."/>
            <person name="Siddiqui A."/>
            <person name="Sterky F."/>
            <person name="Terry A."/>
            <person name="Tsai C.J."/>
            <person name="Uberbacher E."/>
            <person name="Unneberg P."/>
            <person name="Vahala J."/>
            <person name="Wall K."/>
            <person name="Wessler S."/>
            <person name="Yang G."/>
            <person name="Yin T."/>
            <person name="Douglas C."/>
            <person name="Marra M."/>
            <person name="Sandberg G."/>
            <person name="Van de Peer Y."/>
            <person name="Rokhsar D."/>
        </authorList>
    </citation>
    <scope>NUCLEOTIDE SEQUENCE [LARGE SCALE GENOMIC DNA]</scope>
    <source>
        <strain evidence="2">cv. Nisqually</strain>
    </source>
</reference>
<name>B9IFC0_POPTR</name>
<dbReference type="HOGENOM" id="CLU_1931121_0_0_1"/>
<gene>
    <name evidence="1" type="ORF">POPTR_015G096600</name>
</gene>
<dbReference type="EMBL" id="CM009304">
    <property type="protein sequence ID" value="PNT01338.1"/>
    <property type="molecule type" value="Genomic_DNA"/>
</dbReference>